<dbReference type="GeneID" id="24127119"/>
<dbReference type="OrthoDB" id="412647at2759"/>
<reference evidence="7 8" key="1">
    <citation type="journal article" date="2013" name="PLoS Genet.">
        <title>Distinctive expansion of potential virulence genes in the genome of the oomycete fish pathogen Saprolegnia parasitica.</title>
        <authorList>
            <person name="Jiang R.H."/>
            <person name="de Bruijn I."/>
            <person name="Haas B.J."/>
            <person name="Belmonte R."/>
            <person name="Lobach L."/>
            <person name="Christie J."/>
            <person name="van den Ackerveken G."/>
            <person name="Bottin A."/>
            <person name="Bulone V."/>
            <person name="Diaz-Moreno S.M."/>
            <person name="Dumas B."/>
            <person name="Fan L."/>
            <person name="Gaulin E."/>
            <person name="Govers F."/>
            <person name="Grenville-Briggs L.J."/>
            <person name="Horner N.R."/>
            <person name="Levin J.Z."/>
            <person name="Mammella M."/>
            <person name="Meijer H.J."/>
            <person name="Morris P."/>
            <person name="Nusbaum C."/>
            <person name="Oome S."/>
            <person name="Phillips A.J."/>
            <person name="van Rooyen D."/>
            <person name="Rzeszutek E."/>
            <person name="Saraiva M."/>
            <person name="Secombes C.J."/>
            <person name="Seidl M.F."/>
            <person name="Snel B."/>
            <person name="Stassen J.H."/>
            <person name="Sykes S."/>
            <person name="Tripathy S."/>
            <person name="van den Berg H."/>
            <person name="Vega-Arreguin J.C."/>
            <person name="Wawra S."/>
            <person name="Young S.K."/>
            <person name="Zeng Q."/>
            <person name="Dieguez-Uribeondo J."/>
            <person name="Russ C."/>
            <person name="Tyler B.M."/>
            <person name="van West P."/>
        </authorList>
    </citation>
    <scope>NUCLEOTIDE SEQUENCE [LARGE SCALE GENOMIC DNA]</scope>
    <source>
        <strain evidence="7 8">CBS 223.65</strain>
    </source>
</reference>
<accession>A0A067CW95</accession>
<evidence type="ECO:0000256" key="2">
    <source>
        <dbReference type="ARBA" id="ARBA00023136"/>
    </source>
</evidence>
<evidence type="ECO:0000313" key="7">
    <source>
        <dbReference type="EMBL" id="KDO30786.1"/>
    </source>
</evidence>
<proteinExistence type="predicted"/>
<comment type="subcellular location">
    <subcellularLocation>
        <location evidence="1">Membrane</location>
    </subcellularLocation>
</comment>
<dbReference type="Gene3D" id="2.60.120.200">
    <property type="match status" value="2"/>
</dbReference>
<dbReference type="Proteomes" id="UP000030745">
    <property type="component" value="Unassembled WGS sequence"/>
</dbReference>
<dbReference type="GO" id="GO:0006078">
    <property type="term" value="P:(1-&gt;6)-beta-D-glucan biosynthetic process"/>
    <property type="evidence" value="ECO:0007669"/>
    <property type="project" value="TreeGrafter"/>
</dbReference>
<dbReference type="RefSeq" id="XP_012198484.1">
    <property type="nucleotide sequence ID" value="XM_012343094.1"/>
</dbReference>
<keyword evidence="5" id="KW-1133">Transmembrane helix</keyword>
<dbReference type="GO" id="GO:0005789">
    <property type="term" value="C:endoplasmic reticulum membrane"/>
    <property type="evidence" value="ECO:0007669"/>
    <property type="project" value="TreeGrafter"/>
</dbReference>
<evidence type="ECO:0000256" key="4">
    <source>
        <dbReference type="ARBA" id="ARBA00023316"/>
    </source>
</evidence>
<dbReference type="VEuPathDB" id="FungiDB:SPRG_04687"/>
<keyword evidence="5" id="KW-0812">Transmembrane</keyword>
<evidence type="ECO:0000256" key="3">
    <source>
        <dbReference type="ARBA" id="ARBA00023180"/>
    </source>
</evidence>
<feature type="signal peptide" evidence="6">
    <location>
        <begin position="1"/>
        <end position="17"/>
    </location>
</feature>
<dbReference type="GO" id="GO:0071555">
    <property type="term" value="P:cell wall organization"/>
    <property type="evidence" value="ECO:0007669"/>
    <property type="project" value="UniProtKB-KW"/>
</dbReference>
<dbReference type="AlphaFoldDB" id="A0A067CW95"/>
<evidence type="ECO:0008006" key="9">
    <source>
        <dbReference type="Google" id="ProtNLM"/>
    </source>
</evidence>
<protein>
    <recommendedName>
        <fullName evidence="9">EGF-like domain-containing protein</fullName>
    </recommendedName>
</protein>
<keyword evidence="8" id="KW-1185">Reference proteome</keyword>
<evidence type="ECO:0000256" key="6">
    <source>
        <dbReference type="SAM" id="SignalP"/>
    </source>
</evidence>
<evidence type="ECO:0000256" key="5">
    <source>
        <dbReference type="SAM" id="Phobius"/>
    </source>
</evidence>
<dbReference type="Pfam" id="PF03935">
    <property type="entry name" value="SKN1_KRE6_Sbg1"/>
    <property type="match status" value="3"/>
</dbReference>
<dbReference type="OMA" id="GNNASEC"/>
<dbReference type="InterPro" id="IPR013320">
    <property type="entry name" value="ConA-like_dom_sf"/>
</dbReference>
<sequence>MLAAGLPVLALVAAAHGLDIGDNTQPTKSGVPTWVDVDTPKNVYSKVSSRGGTWDLVMSDEFNAATRNFTAGEDHLWTALDIPDGVNRAIGIYKPSHAYTEDGNFVIRIDSGDVDISFYNVWANVPAWTKKKMYYTAAMVQTWNKFCIQGGFVEISMKLPGATNKGSMNPHVTGQQWTPQGMKPIKPLDKIPDIRFYPTWPGMWMMGNLGRALFAASTNKMWPWTYNECTELARKNQRISACNPNPGYGLNPYQGRGSPEIDILEGGGTAISSSLQIAPAFPDDYRLTKALLKFENSSNVDEKGRHGPGHVFCFYDKTCLTPGANLADVPTAAFASRGHKSWYQGLRYAANDRCSPDPKLVQQYESVAKAQNGPITDNQWDIKTISSGKDLHADLSLIDGKGPLHWGINYKGTCFPIANGYKGGFLCDRDSQNPKCDEPRQDWQAPTAMMEPFEYQMDAISANWDVSYEAYTSFYKYQLEWVTGNDGYVRWTLDGAPIFEIPASTMTDPPQGTGSGSSYNPKKIMIEEPSYFIFNVAMSSAWGATPPNYAVGPCRGNATMPAPGSDDAKISNNICDSFPMYMYIDYIRVWQDTSTGSNMSYGCDPPTHPTKEFIKAHITNYTDPQNPDIVVAGRAMCNSDDDCTVASSFTGACVDRRCKCVTPWTGPRCTKYDLDGMSFGPTPTLAIALVCIALISTFVALLVRLRRRARADLMMEKDLKRKPHDEVDVE</sequence>
<feature type="chain" id="PRO_5001634961" description="EGF-like domain-containing protein" evidence="6">
    <location>
        <begin position="18"/>
        <end position="730"/>
    </location>
</feature>
<evidence type="ECO:0000256" key="1">
    <source>
        <dbReference type="ARBA" id="ARBA00004370"/>
    </source>
</evidence>
<dbReference type="InterPro" id="IPR005629">
    <property type="entry name" value="Skn1/Kre6/Sbg1"/>
</dbReference>
<dbReference type="PANTHER" id="PTHR31361:SF1">
    <property type="entry name" value="BETA-GLUCAN SYNTHESIS-ASSOCIATED PROTEIN KRE6-RELATED"/>
    <property type="match status" value="1"/>
</dbReference>
<feature type="transmembrane region" description="Helical" evidence="5">
    <location>
        <begin position="685"/>
        <end position="705"/>
    </location>
</feature>
<keyword evidence="3" id="KW-0325">Glycoprotein</keyword>
<dbReference type="PANTHER" id="PTHR31361">
    <property type="entry name" value="BETA-GLUCAN SYNTHESIS-ASSOCIATED PROTEIN KRE6-RELATED"/>
    <property type="match status" value="1"/>
</dbReference>
<keyword evidence="4" id="KW-0961">Cell wall biogenesis/degradation</keyword>
<name>A0A067CW95_SAPPC</name>
<dbReference type="SUPFAM" id="SSF49899">
    <property type="entry name" value="Concanavalin A-like lectins/glucanases"/>
    <property type="match status" value="1"/>
</dbReference>
<dbReference type="KEGG" id="spar:SPRG_04687"/>
<gene>
    <name evidence="7" type="ORF">SPRG_04687</name>
</gene>
<dbReference type="GO" id="GO:0005886">
    <property type="term" value="C:plasma membrane"/>
    <property type="evidence" value="ECO:0007669"/>
    <property type="project" value="TreeGrafter"/>
</dbReference>
<keyword evidence="2 5" id="KW-0472">Membrane</keyword>
<dbReference type="GO" id="GO:0015926">
    <property type="term" value="F:glucosidase activity"/>
    <property type="evidence" value="ECO:0007669"/>
    <property type="project" value="TreeGrafter"/>
</dbReference>
<organism evidence="7 8">
    <name type="scientific">Saprolegnia parasitica (strain CBS 223.65)</name>
    <dbReference type="NCBI Taxonomy" id="695850"/>
    <lineage>
        <taxon>Eukaryota</taxon>
        <taxon>Sar</taxon>
        <taxon>Stramenopiles</taxon>
        <taxon>Oomycota</taxon>
        <taxon>Saprolegniomycetes</taxon>
        <taxon>Saprolegniales</taxon>
        <taxon>Saprolegniaceae</taxon>
        <taxon>Saprolegnia</taxon>
    </lineage>
</organism>
<evidence type="ECO:0000313" key="8">
    <source>
        <dbReference type="Proteomes" id="UP000030745"/>
    </source>
</evidence>
<dbReference type="EMBL" id="KK583200">
    <property type="protein sequence ID" value="KDO30786.1"/>
    <property type="molecule type" value="Genomic_DNA"/>
</dbReference>
<keyword evidence="6" id="KW-0732">Signal</keyword>